<organism evidence="2 3">
    <name type="scientific">Sorlinia euscelidii</name>
    <dbReference type="NCBI Taxonomy" id="3081148"/>
    <lineage>
        <taxon>Bacteria</taxon>
        <taxon>Pseudomonadati</taxon>
        <taxon>Pseudomonadota</taxon>
        <taxon>Alphaproteobacteria</taxon>
        <taxon>Acetobacterales</taxon>
        <taxon>Acetobacteraceae</taxon>
        <taxon>Sorlinia</taxon>
    </lineage>
</organism>
<feature type="chain" id="PRO_5046159306" evidence="1">
    <location>
        <begin position="23"/>
        <end position="128"/>
    </location>
</feature>
<feature type="signal peptide" evidence="1">
    <location>
        <begin position="1"/>
        <end position="22"/>
    </location>
</feature>
<evidence type="ECO:0000313" key="3">
    <source>
        <dbReference type="Proteomes" id="UP001312908"/>
    </source>
</evidence>
<reference evidence="2 3" key="1">
    <citation type="submission" date="2023-10" db="EMBL/GenBank/DDBJ databases">
        <title>Sorlinia euscelidii gen. nov., sp. nov., an acetic acid bacteria isolated from the gut of Euscelidius variegatus emitter.</title>
        <authorList>
            <person name="Michoud G."/>
            <person name="Marasco R."/>
            <person name="Seferji K."/>
            <person name="Gonella E."/>
            <person name="Garuglieri E."/>
            <person name="Alma A."/>
            <person name="Mapelli F."/>
            <person name="Borin S."/>
            <person name="Daffonchio D."/>
            <person name="Crotti E."/>
        </authorList>
    </citation>
    <scope>NUCLEOTIDE SEQUENCE [LARGE SCALE GENOMIC DNA]</scope>
    <source>
        <strain evidence="2 3">EV16P</strain>
    </source>
</reference>
<dbReference type="RefSeq" id="WP_418115466.1">
    <property type="nucleotide sequence ID" value="NZ_JAWJZZ010000002.1"/>
</dbReference>
<comment type="caution">
    <text evidence="2">The sequence shown here is derived from an EMBL/GenBank/DDBJ whole genome shotgun (WGS) entry which is preliminary data.</text>
</comment>
<accession>A0ABU7U2P4</accession>
<evidence type="ECO:0000256" key="1">
    <source>
        <dbReference type="SAM" id="SignalP"/>
    </source>
</evidence>
<keyword evidence="1" id="KW-0732">Signal</keyword>
<proteinExistence type="predicted"/>
<name>A0ABU7U2P4_9PROT</name>
<protein>
    <submittedName>
        <fullName evidence="2">Uncharacterized protein</fullName>
    </submittedName>
</protein>
<dbReference type="EMBL" id="JAWJZY010000001">
    <property type="protein sequence ID" value="MEE8658109.1"/>
    <property type="molecule type" value="Genomic_DNA"/>
</dbReference>
<gene>
    <name evidence="2" type="ORF">DOFOFD_03660</name>
</gene>
<evidence type="ECO:0000313" key="2">
    <source>
        <dbReference type="EMBL" id="MEE8658109.1"/>
    </source>
</evidence>
<sequence length="128" mass="13773">MKLRELTAVAVSIYGLAMPASAADDPSSKALTIILSPILDILKVKPDSASDACIATLKELRQTQKALSSGRYDDNPSDFAIAHDVLESDFENAIQICGADARRLCRDETPVNKSLGAICETFARRHPA</sequence>
<keyword evidence="3" id="KW-1185">Reference proteome</keyword>
<dbReference type="Proteomes" id="UP001312908">
    <property type="component" value="Unassembled WGS sequence"/>
</dbReference>